<proteinExistence type="predicted"/>
<dbReference type="EMBL" id="OC003623">
    <property type="protein sequence ID" value="CAD7263514.1"/>
    <property type="molecule type" value="Genomic_DNA"/>
</dbReference>
<gene>
    <name evidence="2" type="ORF">TSIB3V08_LOCUS7590</name>
</gene>
<dbReference type="AlphaFoldDB" id="A0A7R9G256"/>
<accession>A0A7R9G256</accession>
<sequence length="204" mass="23065">MKLAALQCCHHSPHTWLRGHPRHRIHSYIHNVSPRLCTGQHRGHPCTGRVMSVDVNGVATLYKEVMAVSKSRNLLLSVECIEAIKLAMDQIGSQIGTVGIRTLQTKTSFVRTLVQNSIHERWDSQCVEWQHADVDESCASEGRAICAHVMLVNNGEYQYKRRNMRVKQRKEWVPYGKGVGFTKEDETGNNVRSGGTNSRNDRSC</sequence>
<reference evidence="2" key="1">
    <citation type="submission" date="2020-11" db="EMBL/GenBank/DDBJ databases">
        <authorList>
            <person name="Tran Van P."/>
        </authorList>
    </citation>
    <scope>NUCLEOTIDE SEQUENCE</scope>
</reference>
<name>A0A7R9G256_TIMSH</name>
<feature type="region of interest" description="Disordered" evidence="1">
    <location>
        <begin position="183"/>
        <end position="204"/>
    </location>
</feature>
<evidence type="ECO:0000313" key="2">
    <source>
        <dbReference type="EMBL" id="CAD7263514.1"/>
    </source>
</evidence>
<protein>
    <submittedName>
        <fullName evidence="2">Uncharacterized protein</fullName>
    </submittedName>
</protein>
<feature type="compositionally biased region" description="Polar residues" evidence="1">
    <location>
        <begin position="188"/>
        <end position="198"/>
    </location>
</feature>
<evidence type="ECO:0000256" key="1">
    <source>
        <dbReference type="SAM" id="MobiDB-lite"/>
    </source>
</evidence>
<organism evidence="2">
    <name type="scientific">Timema shepardi</name>
    <name type="common">Walking stick</name>
    <dbReference type="NCBI Taxonomy" id="629360"/>
    <lineage>
        <taxon>Eukaryota</taxon>
        <taxon>Metazoa</taxon>
        <taxon>Ecdysozoa</taxon>
        <taxon>Arthropoda</taxon>
        <taxon>Hexapoda</taxon>
        <taxon>Insecta</taxon>
        <taxon>Pterygota</taxon>
        <taxon>Neoptera</taxon>
        <taxon>Polyneoptera</taxon>
        <taxon>Phasmatodea</taxon>
        <taxon>Timematodea</taxon>
        <taxon>Timematoidea</taxon>
        <taxon>Timematidae</taxon>
        <taxon>Timema</taxon>
    </lineage>
</organism>